<dbReference type="Gene3D" id="1.10.287.470">
    <property type="entry name" value="Helix hairpin bin"/>
    <property type="match status" value="1"/>
</dbReference>
<dbReference type="SUPFAM" id="SSF111369">
    <property type="entry name" value="HlyD-like secretion proteins"/>
    <property type="match status" value="1"/>
</dbReference>
<dbReference type="InterPro" id="IPR058982">
    <property type="entry name" value="Beta-barrel_AprE"/>
</dbReference>
<name>A0ABR7M7G8_9BACT</name>
<evidence type="ECO:0000256" key="3">
    <source>
        <dbReference type="SAM" id="MobiDB-lite"/>
    </source>
</evidence>
<feature type="domain" description="Multidrug resistance protein MdtA-like alpha-helical hairpin" evidence="4">
    <location>
        <begin position="115"/>
        <end position="189"/>
    </location>
</feature>
<sequence>MNKKLVWIIVGVVVLVGGLFGLKQAGVIGKDEGIKVTAEKVEKRTIIETVNASGKVYPEVEVKVSSDISGEIIELTVEEGDSVRKGQVLARIFADLYLTQRDQVAAAVKQQQAQVDNSQAQLEALKSALAQSEAQYKRQQQLMSEKVISRSEFEQAENAYNTAKANYNAGLQGIKGNQAGVQSAQANLQRANKDLGRTTIIAPMNGVVSLLAVKKGERVVGTAQMTGTEMMRIADMDKIEVRVDVGENDIPKVHLGDSALVEIDAYTSRKFKGIVTQIASSSTTLGSATAASTDVTNYKVHIRLLPESYQDLIDPSRPKNFPFRPGMSASADIQTRRHINVLAVPINAVTTREKDSDKAVVETKTSAGSAEENNQQEEDRRSISAELDEVVFVLQADKTTIKRVKVRTDIQDISYIEVLSGLKAGDEVITGPYSLISKTLKDKDKVTVVKKEELFETKKK</sequence>
<dbReference type="PANTHER" id="PTHR30469:SF33">
    <property type="entry name" value="SLR1207 PROTEIN"/>
    <property type="match status" value="1"/>
</dbReference>
<accession>A0ABR7M7G8</accession>
<dbReference type="EMBL" id="MBUA01000012">
    <property type="protein sequence ID" value="MBC6490968.1"/>
    <property type="molecule type" value="Genomic_DNA"/>
</dbReference>
<dbReference type="NCBIfam" id="TIGR01730">
    <property type="entry name" value="RND_mfp"/>
    <property type="match status" value="1"/>
</dbReference>
<feature type="coiled-coil region" evidence="2">
    <location>
        <begin position="101"/>
        <end position="142"/>
    </location>
</feature>
<feature type="region of interest" description="Disordered" evidence="3">
    <location>
        <begin position="354"/>
        <end position="381"/>
    </location>
</feature>
<keyword evidence="2" id="KW-0175">Coiled coil</keyword>
<dbReference type="InterPro" id="IPR058625">
    <property type="entry name" value="MdtA-like_BSH"/>
</dbReference>
<feature type="compositionally biased region" description="Polar residues" evidence="3">
    <location>
        <begin position="363"/>
        <end position="373"/>
    </location>
</feature>
<evidence type="ECO:0000256" key="2">
    <source>
        <dbReference type="SAM" id="Coils"/>
    </source>
</evidence>
<dbReference type="Gene3D" id="2.40.30.170">
    <property type="match status" value="1"/>
</dbReference>
<dbReference type="InterPro" id="IPR058624">
    <property type="entry name" value="MdtA-like_HH"/>
</dbReference>
<protein>
    <submittedName>
        <fullName evidence="7">Efflux transporter periplasmic adaptor subunit</fullName>
    </submittedName>
</protein>
<organism evidence="7 8">
    <name type="scientific">Flavihumibacter stibioxidans</name>
    <dbReference type="NCBI Taxonomy" id="1834163"/>
    <lineage>
        <taxon>Bacteria</taxon>
        <taxon>Pseudomonadati</taxon>
        <taxon>Bacteroidota</taxon>
        <taxon>Chitinophagia</taxon>
        <taxon>Chitinophagales</taxon>
        <taxon>Chitinophagaceae</taxon>
        <taxon>Flavihumibacter</taxon>
    </lineage>
</organism>
<feature type="domain" description="AprE-like beta-barrel" evidence="6">
    <location>
        <begin position="241"/>
        <end position="336"/>
    </location>
</feature>
<evidence type="ECO:0000259" key="6">
    <source>
        <dbReference type="Pfam" id="PF26002"/>
    </source>
</evidence>
<dbReference type="InterPro" id="IPR006143">
    <property type="entry name" value="RND_pump_MFP"/>
</dbReference>
<gene>
    <name evidence="7" type="ORF">BC349_07990</name>
</gene>
<keyword evidence="8" id="KW-1185">Reference proteome</keyword>
<dbReference type="RefSeq" id="WP_187256306.1">
    <property type="nucleotide sequence ID" value="NZ_JBHULF010000014.1"/>
</dbReference>
<dbReference type="PANTHER" id="PTHR30469">
    <property type="entry name" value="MULTIDRUG RESISTANCE PROTEIN MDTA"/>
    <property type="match status" value="1"/>
</dbReference>
<evidence type="ECO:0000256" key="1">
    <source>
        <dbReference type="ARBA" id="ARBA00009477"/>
    </source>
</evidence>
<dbReference type="Pfam" id="PF25917">
    <property type="entry name" value="BSH_RND"/>
    <property type="match status" value="1"/>
</dbReference>
<dbReference type="Proteomes" id="UP000765802">
    <property type="component" value="Unassembled WGS sequence"/>
</dbReference>
<reference evidence="7 8" key="1">
    <citation type="submission" date="2016-07" db="EMBL/GenBank/DDBJ databases">
        <title>Genome analysis of Flavihumibacter stibioxidans YS-17.</title>
        <authorList>
            <person name="Shi K."/>
            <person name="Han Y."/>
            <person name="Wang G."/>
        </authorList>
    </citation>
    <scope>NUCLEOTIDE SEQUENCE [LARGE SCALE GENOMIC DNA]</scope>
    <source>
        <strain evidence="7 8">YS-17</strain>
    </source>
</reference>
<dbReference type="Pfam" id="PF25876">
    <property type="entry name" value="HH_MFP_RND"/>
    <property type="match status" value="1"/>
</dbReference>
<evidence type="ECO:0000313" key="8">
    <source>
        <dbReference type="Proteomes" id="UP000765802"/>
    </source>
</evidence>
<feature type="domain" description="Multidrug resistance protein MdtA-like barrel-sandwich hybrid" evidence="5">
    <location>
        <begin position="62"/>
        <end position="220"/>
    </location>
</feature>
<evidence type="ECO:0000259" key="4">
    <source>
        <dbReference type="Pfam" id="PF25876"/>
    </source>
</evidence>
<dbReference type="Gene3D" id="2.40.420.20">
    <property type="match status" value="1"/>
</dbReference>
<comment type="caution">
    <text evidence="7">The sequence shown here is derived from an EMBL/GenBank/DDBJ whole genome shotgun (WGS) entry which is preliminary data.</text>
</comment>
<evidence type="ECO:0000259" key="5">
    <source>
        <dbReference type="Pfam" id="PF25917"/>
    </source>
</evidence>
<evidence type="ECO:0000313" key="7">
    <source>
        <dbReference type="EMBL" id="MBC6490968.1"/>
    </source>
</evidence>
<dbReference type="Gene3D" id="2.40.50.100">
    <property type="match status" value="2"/>
</dbReference>
<proteinExistence type="inferred from homology"/>
<dbReference type="Pfam" id="PF26002">
    <property type="entry name" value="Beta-barrel_AprE"/>
    <property type="match status" value="1"/>
</dbReference>
<comment type="similarity">
    <text evidence="1">Belongs to the membrane fusion protein (MFP) (TC 8.A.1) family.</text>
</comment>